<dbReference type="Proteomes" id="UP000789831">
    <property type="component" value="Unassembled WGS sequence"/>
</dbReference>
<organism evidence="1 2">
    <name type="scientific">Ambispora gerdemannii</name>
    <dbReference type="NCBI Taxonomy" id="144530"/>
    <lineage>
        <taxon>Eukaryota</taxon>
        <taxon>Fungi</taxon>
        <taxon>Fungi incertae sedis</taxon>
        <taxon>Mucoromycota</taxon>
        <taxon>Glomeromycotina</taxon>
        <taxon>Glomeromycetes</taxon>
        <taxon>Archaeosporales</taxon>
        <taxon>Ambisporaceae</taxon>
        <taxon>Ambispora</taxon>
    </lineage>
</organism>
<accession>A0A9N8VB99</accession>
<sequence>MSILYYYAEMRVRTIPDRVNRTAECFLIKEVGALVVGLLALVVAVPQARSEDDRIEVTDPTTDQIVGSTVDVKWNTEKIPKGLKTSDRVSVRIRCGKRQFPAKAVRTEPFTDGHKEVSLSDDPALVGVSCQASVFDENNADVEGFSKKFNLIKS</sequence>
<proteinExistence type="predicted"/>
<reference evidence="1" key="1">
    <citation type="submission" date="2021-06" db="EMBL/GenBank/DDBJ databases">
        <authorList>
            <person name="Kallberg Y."/>
            <person name="Tangrot J."/>
            <person name="Rosling A."/>
        </authorList>
    </citation>
    <scope>NUCLEOTIDE SEQUENCE</scope>
    <source>
        <strain evidence="1">MT106</strain>
    </source>
</reference>
<protein>
    <submittedName>
        <fullName evidence="1">6238_t:CDS:1</fullName>
    </submittedName>
</protein>
<gene>
    <name evidence="1" type="ORF">AGERDE_LOCUS1354</name>
</gene>
<name>A0A9N8VB99_9GLOM</name>
<dbReference type="EMBL" id="CAJVPL010000090">
    <property type="protein sequence ID" value="CAG8445120.1"/>
    <property type="molecule type" value="Genomic_DNA"/>
</dbReference>
<keyword evidence="2" id="KW-1185">Reference proteome</keyword>
<comment type="caution">
    <text evidence="1">The sequence shown here is derived from an EMBL/GenBank/DDBJ whole genome shotgun (WGS) entry which is preliminary data.</text>
</comment>
<dbReference type="OrthoDB" id="2415089at2759"/>
<evidence type="ECO:0000313" key="1">
    <source>
        <dbReference type="EMBL" id="CAG8445120.1"/>
    </source>
</evidence>
<evidence type="ECO:0000313" key="2">
    <source>
        <dbReference type="Proteomes" id="UP000789831"/>
    </source>
</evidence>
<dbReference type="AlphaFoldDB" id="A0A9N8VB99"/>